<gene>
    <name evidence="13" type="ORF">H6H03_37125</name>
</gene>
<feature type="domain" description="Phthiocerol/phthiodiolone dimycocerosyl transferase C-terminal" evidence="12">
    <location>
        <begin position="211"/>
        <end position="362"/>
    </location>
</feature>
<reference evidence="13 14" key="1">
    <citation type="journal article" date="2020" name="ISME J.">
        <title>Comparative genomics reveals insights into cyanobacterial evolution and habitat adaptation.</title>
        <authorList>
            <person name="Chen M.Y."/>
            <person name="Teng W.K."/>
            <person name="Zhao L."/>
            <person name="Hu C.X."/>
            <person name="Zhou Y.K."/>
            <person name="Han B.P."/>
            <person name="Song L.R."/>
            <person name="Shu W.S."/>
        </authorList>
    </citation>
    <scope>NUCLEOTIDE SEQUENCE [LARGE SCALE GENOMIC DNA]</scope>
    <source>
        <strain evidence="13 14">FACHB-159</strain>
    </source>
</reference>
<evidence type="ECO:0000256" key="3">
    <source>
        <dbReference type="ARBA" id="ARBA00001907"/>
    </source>
</evidence>
<keyword evidence="14" id="KW-1185">Reference proteome</keyword>
<dbReference type="InterPro" id="IPR031641">
    <property type="entry name" value="PapA_C"/>
</dbReference>
<dbReference type="EC" id="2.3.1.282" evidence="5"/>
<evidence type="ECO:0000259" key="12">
    <source>
        <dbReference type="Pfam" id="PF16911"/>
    </source>
</evidence>
<dbReference type="PANTHER" id="PTHR28037">
    <property type="entry name" value="ALCOHOL O-ACETYLTRANSFERASE 1-RELATED"/>
    <property type="match status" value="1"/>
</dbReference>
<dbReference type="Pfam" id="PF16911">
    <property type="entry name" value="PapA_C"/>
    <property type="match status" value="1"/>
</dbReference>
<dbReference type="Proteomes" id="UP000637383">
    <property type="component" value="Unassembled WGS sequence"/>
</dbReference>
<evidence type="ECO:0000256" key="6">
    <source>
        <dbReference type="ARBA" id="ARBA00013449"/>
    </source>
</evidence>
<dbReference type="Gene3D" id="3.30.559.10">
    <property type="entry name" value="Chloramphenicol acetyltransferase-like domain"/>
    <property type="match status" value="1"/>
</dbReference>
<evidence type="ECO:0000256" key="7">
    <source>
        <dbReference type="ARBA" id="ARBA00022679"/>
    </source>
</evidence>
<comment type="catalytic activity">
    <reaction evidence="2">
        <text>2 a mycocerosyl-[mycocerosic acid synthase] + a phenolphthiocerol = a dimycocerosyl phenolphthiocerol + 2 holo-[mycocerosic acid synthase].</text>
        <dbReference type="EC" id="2.3.1.282"/>
    </reaction>
</comment>
<evidence type="ECO:0000256" key="11">
    <source>
        <dbReference type="ARBA" id="ARBA00033407"/>
    </source>
</evidence>
<evidence type="ECO:0000313" key="14">
    <source>
        <dbReference type="Proteomes" id="UP000637383"/>
    </source>
</evidence>
<dbReference type="InterPro" id="IPR052058">
    <property type="entry name" value="Alcohol_O-acetyltransferase"/>
</dbReference>
<organism evidence="13 14">
    <name type="scientific">Nostoc paludosum FACHB-159</name>
    <dbReference type="NCBI Taxonomy" id="2692908"/>
    <lineage>
        <taxon>Bacteria</taxon>
        <taxon>Bacillati</taxon>
        <taxon>Cyanobacteriota</taxon>
        <taxon>Cyanophyceae</taxon>
        <taxon>Nostocales</taxon>
        <taxon>Nostocaceae</taxon>
        <taxon>Nostoc</taxon>
    </lineage>
</organism>
<comment type="similarity">
    <text evidence="4">Belongs to the acyltransferase PapA5 family.</text>
</comment>
<dbReference type="InterPro" id="IPR023213">
    <property type="entry name" value="CAT-like_dom_sf"/>
</dbReference>
<evidence type="ECO:0000256" key="4">
    <source>
        <dbReference type="ARBA" id="ARBA00006558"/>
    </source>
</evidence>
<comment type="caution">
    <text evidence="13">The sequence shown here is derived from an EMBL/GenBank/DDBJ whole genome shotgun (WGS) entry which is preliminary data.</text>
</comment>
<keyword evidence="8" id="KW-0012">Acyltransferase</keyword>
<proteinExistence type="inferred from homology"/>
<dbReference type="PANTHER" id="PTHR28037:SF1">
    <property type="entry name" value="ALCOHOL O-ACETYLTRANSFERASE 1-RELATED"/>
    <property type="match status" value="1"/>
</dbReference>
<evidence type="ECO:0000256" key="9">
    <source>
        <dbReference type="ARBA" id="ARBA00030465"/>
    </source>
</evidence>
<sequence length="431" mass="49170">MTDDRQLIPMEEGMELFNCCASSLNVVIVSQILGFLDEEIIRQSLDLVQSCHPRLNSHIIGSLDNLRFRTEGTEKIPLQIIINSELEYWQKVVVNELSKKIESQKVLLRAILLKPDKESNINYLITTVHHAIIDAISGIYLHSEILRYCQKIVSSSQIPTVSKLRPLPSLEELMANVTTENTETQKSTQQPHTLPLEHYVSHQQRSCRLIHRQLVAKLTNQIINSCKNEKVTVHGAICAAMMLALAKEIRKDNRDLYFSCRSSVDMRRRVNPPIGDENIAMIVSALTSFHTLTNKTSFWDLAREVTQQIKARLKTQEIYNVILSYKNKAEYVLEHPELVSFSIFVTNVGKVKIPSDYSPFQLKEITYLLSTTVMGNVFSVAVSTFHEKMTLNFMFTQPLISDETANNLVNKALSYLLMVSTKELIDVKYLI</sequence>
<evidence type="ECO:0000256" key="5">
    <source>
        <dbReference type="ARBA" id="ARBA00012866"/>
    </source>
</evidence>
<evidence type="ECO:0000256" key="2">
    <source>
        <dbReference type="ARBA" id="ARBA00000625"/>
    </source>
</evidence>
<name>A0ABR8KNN7_9NOSO</name>
<dbReference type="Gene3D" id="3.30.559.30">
    <property type="entry name" value="Nonribosomal peptide synthetase, condensation domain"/>
    <property type="match status" value="1"/>
</dbReference>
<accession>A0ABR8KNN7</accession>
<protein>
    <recommendedName>
        <fullName evidence="6">Phthiocerol/phthiodiolone dimycocerosyl transferase</fullName>
        <ecNumber evidence="5">2.3.1.282</ecNumber>
    </recommendedName>
    <alternativeName>
        <fullName evidence="11">Acyltransferase PapA5</fullName>
    </alternativeName>
    <alternativeName>
        <fullName evidence="9">Phthiocerol/phthiodiolone O-acyltransferase</fullName>
    </alternativeName>
    <alternativeName>
        <fullName evidence="10">Polyketide synthase-associated protein A5</fullName>
    </alternativeName>
</protein>
<comment type="catalytic activity">
    <reaction evidence="1">
        <text>2 a mycocerosyl-[mycocerosic acid synthase] + a phthiocerol = a dimycocerosyl phthiocerol + 2 holo-[mycocerosic acid synthase].</text>
        <dbReference type="EC" id="2.3.1.282"/>
    </reaction>
</comment>
<evidence type="ECO:0000256" key="8">
    <source>
        <dbReference type="ARBA" id="ARBA00023315"/>
    </source>
</evidence>
<keyword evidence="7" id="KW-0808">Transferase</keyword>
<evidence type="ECO:0000256" key="1">
    <source>
        <dbReference type="ARBA" id="ARBA00000026"/>
    </source>
</evidence>
<dbReference type="SUPFAM" id="SSF52777">
    <property type="entry name" value="CoA-dependent acyltransferases"/>
    <property type="match status" value="2"/>
</dbReference>
<evidence type="ECO:0000256" key="10">
    <source>
        <dbReference type="ARBA" id="ARBA00032317"/>
    </source>
</evidence>
<evidence type="ECO:0000313" key="13">
    <source>
        <dbReference type="EMBL" id="MBD2739422.1"/>
    </source>
</evidence>
<dbReference type="RefSeq" id="WP_190959922.1">
    <property type="nucleotide sequence ID" value="NZ_JACJTU010000084.1"/>
</dbReference>
<comment type="catalytic activity">
    <reaction evidence="3">
        <text>2 a mycocerosyl-[mycocerosic acid synthase] + a phthiodiolone = a dimycocerosyl phthiodiolone + 2 holo-[mycocerosic acid synthase].</text>
        <dbReference type="EC" id="2.3.1.282"/>
    </reaction>
</comment>
<dbReference type="EMBL" id="JACJTU010000084">
    <property type="protein sequence ID" value="MBD2739422.1"/>
    <property type="molecule type" value="Genomic_DNA"/>
</dbReference>